<sequence length="288" mass="31576">MSNLPGQPFQPLEPARVHLGAGEFLMGSNDFYPEERPQRPVQVNAFQIDSLPVRNGDFARFVDATGYVTQAEQQGHSHVFQMSQSPVPLNNPDLWWKAVQGASWRNPRPGDPLPSNFDSHPVVHVALVDAKAYVAWCGGRLPTEAEWEYACKGGMGPSRFAWGDEFAPEGQRMAHVWQGAFPWYYAPGGQPDTSPGTVAVGQFPANGFGLFDMIGNVWEWTQSVFNNTATCCSCSPVQDAQILFTLKGGSHLCAAEYCLRYRPAARMGLAGASSTSHIGFRCAYNTPM</sequence>
<dbReference type="SUPFAM" id="SSF56436">
    <property type="entry name" value="C-type lectin-like"/>
    <property type="match status" value="1"/>
</dbReference>
<accession>A0AA86J826</accession>
<evidence type="ECO:0000313" key="2">
    <source>
        <dbReference type="EMBL" id="BET26265.1"/>
    </source>
</evidence>
<protein>
    <submittedName>
        <fullName evidence="2">Formylglycine-generating enzyme family protein</fullName>
    </submittedName>
</protein>
<dbReference type="InterPro" id="IPR051043">
    <property type="entry name" value="Sulfatase_Mod_Factor_Kinase"/>
</dbReference>
<dbReference type="EMBL" id="AP028947">
    <property type="protein sequence ID" value="BET26265.1"/>
    <property type="molecule type" value="Genomic_DNA"/>
</dbReference>
<dbReference type="InterPro" id="IPR016187">
    <property type="entry name" value="CTDL_fold"/>
</dbReference>
<name>A0AA86J826_9BURK</name>
<dbReference type="KEGG" id="lto:RGQ30_17660"/>
<evidence type="ECO:0000313" key="3">
    <source>
        <dbReference type="Proteomes" id="UP001329151"/>
    </source>
</evidence>
<reference evidence="2 3" key="1">
    <citation type="submission" date="2023-10" db="EMBL/GenBank/DDBJ databases">
        <title>Complete Genome Sequence of Limnobacter thiooxidans CS-K2T, Isolated from freshwater lake sediments in Bavaria, Germany.</title>
        <authorList>
            <person name="Naruki M."/>
            <person name="Watanabe A."/>
            <person name="Warashina T."/>
            <person name="Morita T."/>
            <person name="Arakawa K."/>
        </authorList>
    </citation>
    <scope>NUCLEOTIDE SEQUENCE [LARGE SCALE GENOMIC DNA]</scope>
    <source>
        <strain evidence="2 3">CS-K2</strain>
    </source>
</reference>
<dbReference type="Proteomes" id="UP001329151">
    <property type="component" value="Chromosome"/>
</dbReference>
<keyword evidence="3" id="KW-1185">Reference proteome</keyword>
<proteinExistence type="predicted"/>
<evidence type="ECO:0000259" key="1">
    <source>
        <dbReference type="Pfam" id="PF03781"/>
    </source>
</evidence>
<organism evidence="2 3">
    <name type="scientific">Limnobacter thiooxidans</name>
    <dbReference type="NCBI Taxonomy" id="131080"/>
    <lineage>
        <taxon>Bacteria</taxon>
        <taxon>Pseudomonadati</taxon>
        <taxon>Pseudomonadota</taxon>
        <taxon>Betaproteobacteria</taxon>
        <taxon>Burkholderiales</taxon>
        <taxon>Burkholderiaceae</taxon>
        <taxon>Limnobacter</taxon>
    </lineage>
</organism>
<dbReference type="GO" id="GO:0120147">
    <property type="term" value="F:formylglycine-generating oxidase activity"/>
    <property type="evidence" value="ECO:0007669"/>
    <property type="project" value="TreeGrafter"/>
</dbReference>
<gene>
    <name evidence="2" type="ORF">RGQ30_17660</name>
</gene>
<dbReference type="PANTHER" id="PTHR23150:SF19">
    <property type="entry name" value="FORMYLGLYCINE-GENERATING ENZYME"/>
    <property type="match status" value="1"/>
</dbReference>
<dbReference type="PANTHER" id="PTHR23150">
    <property type="entry name" value="SULFATASE MODIFYING FACTOR 1, 2"/>
    <property type="match status" value="1"/>
</dbReference>
<dbReference type="AlphaFoldDB" id="A0AA86J826"/>
<dbReference type="InterPro" id="IPR005532">
    <property type="entry name" value="SUMF_dom"/>
</dbReference>
<dbReference type="InterPro" id="IPR042095">
    <property type="entry name" value="SUMF_sf"/>
</dbReference>
<dbReference type="Gene3D" id="3.90.1580.10">
    <property type="entry name" value="paralog of FGE (formylglycine-generating enzyme)"/>
    <property type="match status" value="1"/>
</dbReference>
<feature type="domain" description="Sulfatase-modifying factor enzyme-like" evidence="1">
    <location>
        <begin position="14"/>
        <end position="283"/>
    </location>
</feature>
<dbReference type="RefSeq" id="WP_130556249.1">
    <property type="nucleotide sequence ID" value="NZ_AP028947.1"/>
</dbReference>
<dbReference type="Pfam" id="PF03781">
    <property type="entry name" value="FGE-sulfatase"/>
    <property type="match status" value="1"/>
</dbReference>